<evidence type="ECO:0000256" key="8">
    <source>
        <dbReference type="ARBA" id="ARBA00023136"/>
    </source>
</evidence>
<evidence type="ECO:0000256" key="10">
    <source>
        <dbReference type="PIRNR" id="PIRNR003097"/>
    </source>
</evidence>
<dbReference type="EMBL" id="MHLO01000043">
    <property type="protein sequence ID" value="OGZ10920.1"/>
    <property type="molecule type" value="Genomic_DNA"/>
</dbReference>
<keyword evidence="6 11" id="KW-0812">Transmembrane</keyword>
<feature type="transmembrane region" description="Helical" evidence="11">
    <location>
        <begin position="39"/>
        <end position="66"/>
    </location>
</feature>
<comment type="caution">
    <text evidence="14">The sequence shown here is derived from an EMBL/GenBank/DDBJ whole genome shotgun (WGS) entry which is preliminary data.</text>
</comment>
<proteinExistence type="inferred from homology"/>
<dbReference type="AlphaFoldDB" id="A0A1G2DDI0"/>
<feature type="transmembrane region" description="Helical" evidence="11">
    <location>
        <begin position="250"/>
        <end position="270"/>
    </location>
</feature>
<evidence type="ECO:0000256" key="9">
    <source>
        <dbReference type="ARBA" id="ARBA00023306"/>
    </source>
</evidence>
<keyword evidence="8 10" id="KW-0472">Membrane</keyword>
<evidence type="ECO:0000313" key="15">
    <source>
        <dbReference type="Proteomes" id="UP000178636"/>
    </source>
</evidence>
<evidence type="ECO:0000256" key="7">
    <source>
        <dbReference type="ARBA" id="ARBA00022989"/>
    </source>
</evidence>
<comment type="subcellular location">
    <subcellularLocation>
        <location evidence="1">Cell membrane</location>
        <topology evidence="1">Multi-pass membrane protein</topology>
    </subcellularLocation>
</comment>
<evidence type="ECO:0000256" key="2">
    <source>
        <dbReference type="ARBA" id="ARBA00007379"/>
    </source>
</evidence>
<evidence type="ECO:0000259" key="12">
    <source>
        <dbReference type="Pfam" id="PF02687"/>
    </source>
</evidence>
<keyword evidence="7 11" id="KW-1133">Transmembrane helix</keyword>
<dbReference type="InterPro" id="IPR003838">
    <property type="entry name" value="ABC3_permease_C"/>
</dbReference>
<evidence type="ECO:0000313" key="14">
    <source>
        <dbReference type="EMBL" id="OGZ10920.1"/>
    </source>
</evidence>
<keyword evidence="5 10" id="KW-0132">Cell division</keyword>
<organism evidence="14 15">
    <name type="scientific">Candidatus Lloydbacteria bacterium RIFCSPHIGHO2_02_FULL_54_17</name>
    <dbReference type="NCBI Taxonomy" id="1798664"/>
    <lineage>
        <taxon>Bacteria</taxon>
        <taxon>Candidatus Lloydiibacteriota</taxon>
    </lineage>
</organism>
<accession>A0A1G2DDI0</accession>
<sequence length="326" mass="35890">MPARHIASIGHSCENERMGVFTNTRRIVKAGFLNFWRNALVSLSAIFIMTVALFVIGSTMLLSVFLESSLAEVRSKVDINIYFNPDATEENIFTLKHSLESIPEVAAIEYISRDQAIENFKARHENDYLMTQALDELVDNPLGAILTIKAKDPSQYEAIALHVKEEQDAPSSGSNSIYSVNYGKNKVVIDKLTSITAGVERVAVAVLVLLVAIAIVITFNTIRLAIYISRDEIAVMRLVGASNIFVRGPFIVEGVMYGVVAAIVATGLLYPATLWLERSTDSFYGGTDLFVYYINNLNQLLSVLLLVGIALGAVSSFLAVRRYLKV</sequence>
<dbReference type="Pfam" id="PF18075">
    <property type="entry name" value="FtsX_ECD"/>
    <property type="match status" value="1"/>
</dbReference>
<dbReference type="GO" id="GO:0051301">
    <property type="term" value="P:cell division"/>
    <property type="evidence" value="ECO:0007669"/>
    <property type="project" value="UniProtKB-KW"/>
</dbReference>
<protein>
    <recommendedName>
        <fullName evidence="3 10">Cell division protein FtsX</fullName>
    </recommendedName>
</protein>
<keyword evidence="9 10" id="KW-0131">Cell cycle</keyword>
<dbReference type="Pfam" id="PF02687">
    <property type="entry name" value="FtsX"/>
    <property type="match status" value="1"/>
</dbReference>
<feature type="transmembrane region" description="Helical" evidence="11">
    <location>
        <begin position="300"/>
        <end position="320"/>
    </location>
</feature>
<evidence type="ECO:0000256" key="4">
    <source>
        <dbReference type="ARBA" id="ARBA00022475"/>
    </source>
</evidence>
<feature type="transmembrane region" description="Helical" evidence="11">
    <location>
        <begin position="202"/>
        <end position="229"/>
    </location>
</feature>
<feature type="domain" description="FtsX extracellular" evidence="13">
    <location>
        <begin position="77"/>
        <end position="165"/>
    </location>
</feature>
<evidence type="ECO:0000256" key="6">
    <source>
        <dbReference type="ARBA" id="ARBA00022692"/>
    </source>
</evidence>
<gene>
    <name evidence="14" type="ORF">A3C93_02630</name>
</gene>
<dbReference type="InterPro" id="IPR004513">
    <property type="entry name" value="FtsX"/>
</dbReference>
<dbReference type="PIRSF" id="PIRSF003097">
    <property type="entry name" value="FtsX"/>
    <property type="match status" value="1"/>
</dbReference>
<keyword evidence="4 10" id="KW-1003">Cell membrane</keyword>
<reference evidence="14 15" key="1">
    <citation type="journal article" date="2016" name="Nat. Commun.">
        <title>Thousands of microbial genomes shed light on interconnected biogeochemical processes in an aquifer system.</title>
        <authorList>
            <person name="Anantharaman K."/>
            <person name="Brown C.T."/>
            <person name="Hug L.A."/>
            <person name="Sharon I."/>
            <person name="Castelle C.J."/>
            <person name="Probst A.J."/>
            <person name="Thomas B.C."/>
            <person name="Singh A."/>
            <person name="Wilkins M.J."/>
            <person name="Karaoz U."/>
            <person name="Brodie E.L."/>
            <person name="Williams K.H."/>
            <person name="Hubbard S.S."/>
            <person name="Banfield J.F."/>
        </authorList>
    </citation>
    <scope>NUCLEOTIDE SEQUENCE [LARGE SCALE GENOMIC DNA]</scope>
</reference>
<evidence type="ECO:0000256" key="3">
    <source>
        <dbReference type="ARBA" id="ARBA00021907"/>
    </source>
</evidence>
<dbReference type="PANTHER" id="PTHR47755">
    <property type="entry name" value="CELL DIVISION PROTEIN FTSX"/>
    <property type="match status" value="1"/>
</dbReference>
<dbReference type="InterPro" id="IPR040690">
    <property type="entry name" value="FtsX_ECD"/>
</dbReference>
<evidence type="ECO:0000256" key="5">
    <source>
        <dbReference type="ARBA" id="ARBA00022618"/>
    </source>
</evidence>
<dbReference type="Proteomes" id="UP000178636">
    <property type="component" value="Unassembled WGS sequence"/>
</dbReference>
<dbReference type="Gene3D" id="3.30.70.3040">
    <property type="match status" value="1"/>
</dbReference>
<comment type="similarity">
    <text evidence="2 10">Belongs to the ABC-4 integral membrane protein family. FtsX subfamily.</text>
</comment>
<dbReference type="GO" id="GO:0005886">
    <property type="term" value="C:plasma membrane"/>
    <property type="evidence" value="ECO:0007669"/>
    <property type="project" value="UniProtKB-SubCell"/>
</dbReference>
<name>A0A1G2DDI0_9BACT</name>
<feature type="domain" description="ABC3 transporter permease C-terminal" evidence="12">
    <location>
        <begin position="205"/>
        <end position="325"/>
    </location>
</feature>
<evidence type="ECO:0000259" key="13">
    <source>
        <dbReference type="Pfam" id="PF18075"/>
    </source>
</evidence>
<evidence type="ECO:0000256" key="11">
    <source>
        <dbReference type="SAM" id="Phobius"/>
    </source>
</evidence>
<evidence type="ECO:0000256" key="1">
    <source>
        <dbReference type="ARBA" id="ARBA00004651"/>
    </source>
</evidence>
<dbReference type="PANTHER" id="PTHR47755:SF1">
    <property type="entry name" value="CELL DIVISION PROTEIN FTSX"/>
    <property type="match status" value="1"/>
</dbReference>
<dbReference type="STRING" id="1798664.A3C93_02630"/>